<dbReference type="InterPro" id="IPR029058">
    <property type="entry name" value="AB_hydrolase_fold"/>
</dbReference>
<dbReference type="SUPFAM" id="SSF53474">
    <property type="entry name" value="alpha/beta-Hydrolases"/>
    <property type="match status" value="1"/>
</dbReference>
<feature type="non-terminal residue" evidence="1">
    <location>
        <position position="1"/>
    </location>
</feature>
<proteinExistence type="predicted"/>
<reference evidence="1" key="1">
    <citation type="submission" date="2018-06" db="EMBL/GenBank/DDBJ databases">
        <authorList>
            <person name="Zhirakovskaya E."/>
        </authorList>
    </citation>
    <scope>NUCLEOTIDE SEQUENCE</scope>
</reference>
<evidence type="ECO:0000313" key="1">
    <source>
        <dbReference type="EMBL" id="VAV91133.1"/>
    </source>
</evidence>
<accession>A0A3B0S3Y7</accession>
<dbReference type="EMBL" id="UOEJ01000019">
    <property type="protein sequence ID" value="VAV91133.1"/>
    <property type="molecule type" value="Genomic_DNA"/>
</dbReference>
<organism evidence="1">
    <name type="scientific">hydrothermal vent metagenome</name>
    <dbReference type="NCBI Taxonomy" id="652676"/>
    <lineage>
        <taxon>unclassified sequences</taxon>
        <taxon>metagenomes</taxon>
        <taxon>ecological metagenomes</taxon>
    </lineage>
</organism>
<dbReference type="Gene3D" id="3.40.50.1820">
    <property type="entry name" value="alpha/beta hydrolase"/>
    <property type="match status" value="1"/>
</dbReference>
<name>A0A3B0S3Y7_9ZZZZ</name>
<dbReference type="AlphaFoldDB" id="A0A3B0S3Y7"/>
<sequence length="103" mass="11848">WWDNEIIFAQARKYLESHDELNASVYMAVGGMEERQMPEKHWVSNLYKMDALLRGKMLSGFRLKTELFPNEGHTGVFGLFHSRGLREVYGPVNCPPFQAGNCP</sequence>
<protein>
    <submittedName>
        <fullName evidence="1">Uncharacterized protein</fullName>
    </submittedName>
</protein>
<gene>
    <name evidence="1" type="ORF">MNBD_ALPHA01-1804</name>
</gene>